<evidence type="ECO:0000313" key="1">
    <source>
        <dbReference type="EMBL" id="GIE16557.1"/>
    </source>
</evidence>
<dbReference type="EMBL" id="BOMM01000090">
    <property type="protein sequence ID" value="GIE16557.1"/>
    <property type="molecule type" value="Genomic_DNA"/>
</dbReference>
<accession>A0A919JB05</accession>
<evidence type="ECO:0000313" key="2">
    <source>
        <dbReference type="Proteomes" id="UP000598174"/>
    </source>
</evidence>
<reference evidence="1" key="1">
    <citation type="submission" date="2021-01" db="EMBL/GenBank/DDBJ databases">
        <title>Whole genome shotgun sequence of Actinoplanes ferrugineus NBRC 15555.</title>
        <authorList>
            <person name="Komaki H."/>
            <person name="Tamura T."/>
        </authorList>
    </citation>
    <scope>NUCLEOTIDE SEQUENCE</scope>
    <source>
        <strain evidence="1">NBRC 15555</strain>
    </source>
</reference>
<keyword evidence="2" id="KW-1185">Reference proteome</keyword>
<gene>
    <name evidence="1" type="ORF">Afe05nite_83970</name>
</gene>
<dbReference type="Proteomes" id="UP000598174">
    <property type="component" value="Unassembled WGS sequence"/>
</dbReference>
<proteinExistence type="predicted"/>
<name>A0A919JB05_9ACTN</name>
<protein>
    <submittedName>
        <fullName evidence="1">Uncharacterized protein</fullName>
    </submittedName>
</protein>
<sequence length="74" mass="7523">MPSLALAVRPVFPPAAGDARIHPAVPGADLTPPMAAFVDPGGRTTGIATPRPARVQHRAAHAATGIEIEIGGPW</sequence>
<organism evidence="1 2">
    <name type="scientific">Paractinoplanes ferrugineus</name>
    <dbReference type="NCBI Taxonomy" id="113564"/>
    <lineage>
        <taxon>Bacteria</taxon>
        <taxon>Bacillati</taxon>
        <taxon>Actinomycetota</taxon>
        <taxon>Actinomycetes</taxon>
        <taxon>Micromonosporales</taxon>
        <taxon>Micromonosporaceae</taxon>
        <taxon>Paractinoplanes</taxon>
    </lineage>
</organism>
<comment type="caution">
    <text evidence="1">The sequence shown here is derived from an EMBL/GenBank/DDBJ whole genome shotgun (WGS) entry which is preliminary data.</text>
</comment>
<dbReference type="AlphaFoldDB" id="A0A919JB05"/>